<evidence type="ECO:0000256" key="6">
    <source>
        <dbReference type="ARBA" id="ARBA00022840"/>
    </source>
</evidence>
<evidence type="ECO:0000313" key="10">
    <source>
        <dbReference type="EMBL" id="WAR45621.1"/>
    </source>
</evidence>
<comment type="subcellular location">
    <subcellularLocation>
        <location evidence="1 8">Cytoplasm</location>
    </subcellularLocation>
</comment>
<dbReference type="Pfam" id="PF11734">
    <property type="entry name" value="TilS_C"/>
    <property type="match status" value="1"/>
</dbReference>
<reference evidence="10" key="1">
    <citation type="submission" date="2022-11" db="EMBL/GenBank/DDBJ databases">
        <title>Methylomonas rapida sp. nov., Carotenoid-Producing Obligate Methanotrophs with High Growth Characteristics and Biotechnological Potential.</title>
        <authorList>
            <person name="Tikhonova E.N."/>
            <person name="Suleimanov R.Z."/>
            <person name="Miroshnikov K."/>
            <person name="Oshkin I.Y."/>
            <person name="Belova S.E."/>
            <person name="Danilova O.V."/>
            <person name="Ashikhmin A."/>
            <person name="Konopkin A."/>
            <person name="But S.Y."/>
            <person name="Khmelenina V.N."/>
            <person name="Kuznetsov N."/>
            <person name="Pimenov N.V."/>
            <person name="Dedysh S.N."/>
        </authorList>
    </citation>
    <scope>NUCLEOTIDE SEQUENCE</scope>
    <source>
        <strain evidence="10">MP1</strain>
    </source>
</reference>
<accession>A0ABY7GMB5</accession>
<dbReference type="InterPro" id="IPR015262">
    <property type="entry name" value="tRNA_Ile_lys_synt_subst-bd"/>
</dbReference>
<keyword evidence="2 8" id="KW-0963">Cytoplasm</keyword>
<dbReference type="NCBIfam" id="TIGR02432">
    <property type="entry name" value="lysidine_TilS_N"/>
    <property type="match status" value="1"/>
</dbReference>
<dbReference type="CDD" id="cd01992">
    <property type="entry name" value="TilS_N"/>
    <property type="match status" value="1"/>
</dbReference>
<evidence type="ECO:0000256" key="7">
    <source>
        <dbReference type="ARBA" id="ARBA00048539"/>
    </source>
</evidence>
<dbReference type="PANTHER" id="PTHR43033">
    <property type="entry name" value="TRNA(ILE)-LYSIDINE SYNTHASE-RELATED"/>
    <property type="match status" value="1"/>
</dbReference>
<keyword evidence="5 8" id="KW-0547">Nucleotide-binding</keyword>
<evidence type="ECO:0000259" key="9">
    <source>
        <dbReference type="SMART" id="SM00977"/>
    </source>
</evidence>
<keyword evidence="11" id="KW-1185">Reference proteome</keyword>
<dbReference type="SUPFAM" id="SSF52402">
    <property type="entry name" value="Adenine nucleotide alpha hydrolases-like"/>
    <property type="match status" value="1"/>
</dbReference>
<feature type="domain" description="Lysidine-tRNA(Ile) synthetase C-terminal" evidence="9">
    <location>
        <begin position="366"/>
        <end position="439"/>
    </location>
</feature>
<sequence>MRKTPVLDFQSIAPLLPTSFGTLYIAYSGGIDSHVLLHLLATQSQWRDRIVTVYVDHGLQAASADWTVHCRQQAEALGVAFCSLQVDARASNGESPEAAARNARYRALEKLTQEDDVLLTAQHREDQMETMLLQLFRGAGIQGLAAMPIKAAFGLGSLIRPLLDVSKSEIQTYAARHNLQWVEDPSNQHSDFDRNLLRNEIVPLLKQRWPSLDKTIARSARHCGEAVELLTGWANQTLSQLMEPTTRCLALDKLSEFNDTQANWLLRHWLQNQGLKPPNQALLQSISQQLIQARDDANPQILIQGRVLKKFRQRLHCLHPQQLLKLTGTHDWPCDQTSLSLTNGYELTRVIAPSGIDQLLWHSSKITLKPRSGGEKLKLPGRQGHHDLKKLFQEAGIPPWEREARPLLYLDDRLAAVPGLWIAEWALQTKTDGCYQVTWQLGQSM</sequence>
<dbReference type="InterPro" id="IPR014729">
    <property type="entry name" value="Rossmann-like_a/b/a_fold"/>
</dbReference>
<dbReference type="HAMAP" id="MF_01161">
    <property type="entry name" value="tRNA_Ile_lys_synt"/>
    <property type="match status" value="1"/>
</dbReference>
<organism evidence="10 11">
    <name type="scientific">Methylomonas rapida</name>
    <dbReference type="NCBI Taxonomy" id="2963939"/>
    <lineage>
        <taxon>Bacteria</taxon>
        <taxon>Pseudomonadati</taxon>
        <taxon>Pseudomonadota</taxon>
        <taxon>Gammaproteobacteria</taxon>
        <taxon>Methylococcales</taxon>
        <taxon>Methylococcaceae</taxon>
        <taxon>Methylomonas</taxon>
    </lineage>
</organism>
<dbReference type="InterPro" id="IPR012796">
    <property type="entry name" value="Lysidine-tRNA-synth_C"/>
</dbReference>
<keyword evidence="3 8" id="KW-0436">Ligase</keyword>
<proteinExistence type="inferred from homology"/>
<name>A0ABY7GMB5_9GAMM</name>
<dbReference type="Gene3D" id="1.20.59.20">
    <property type="match status" value="1"/>
</dbReference>
<dbReference type="SUPFAM" id="SSF82829">
    <property type="entry name" value="MesJ substrate recognition domain-like"/>
    <property type="match status" value="1"/>
</dbReference>
<dbReference type="SUPFAM" id="SSF56037">
    <property type="entry name" value="PheT/TilS domain"/>
    <property type="match status" value="1"/>
</dbReference>
<dbReference type="GO" id="GO:0032267">
    <property type="term" value="F:tRNA(Ile)-lysidine synthase activity"/>
    <property type="evidence" value="ECO:0007669"/>
    <property type="project" value="UniProtKB-EC"/>
</dbReference>
<dbReference type="RefSeq" id="WP_255186531.1">
    <property type="nucleotide sequence ID" value="NZ_CP113517.1"/>
</dbReference>
<comment type="catalytic activity">
    <reaction evidence="7 8">
        <text>cytidine(34) in tRNA(Ile2) + L-lysine + ATP = lysidine(34) in tRNA(Ile2) + AMP + diphosphate + H(+)</text>
        <dbReference type="Rhea" id="RHEA:43744"/>
        <dbReference type="Rhea" id="RHEA-COMP:10625"/>
        <dbReference type="Rhea" id="RHEA-COMP:10670"/>
        <dbReference type="ChEBI" id="CHEBI:15378"/>
        <dbReference type="ChEBI" id="CHEBI:30616"/>
        <dbReference type="ChEBI" id="CHEBI:32551"/>
        <dbReference type="ChEBI" id="CHEBI:33019"/>
        <dbReference type="ChEBI" id="CHEBI:82748"/>
        <dbReference type="ChEBI" id="CHEBI:83665"/>
        <dbReference type="ChEBI" id="CHEBI:456215"/>
        <dbReference type="EC" id="6.3.4.19"/>
    </reaction>
</comment>
<feature type="binding site" evidence="8">
    <location>
        <begin position="28"/>
        <end position="33"/>
    </location>
    <ligand>
        <name>ATP</name>
        <dbReference type="ChEBI" id="CHEBI:30616"/>
    </ligand>
</feature>
<dbReference type="Pfam" id="PF09179">
    <property type="entry name" value="TilS"/>
    <property type="match status" value="1"/>
</dbReference>
<dbReference type="EMBL" id="CP113517">
    <property type="protein sequence ID" value="WAR45621.1"/>
    <property type="molecule type" value="Genomic_DNA"/>
</dbReference>
<dbReference type="NCBIfam" id="TIGR02433">
    <property type="entry name" value="lysidine_TilS_C"/>
    <property type="match status" value="1"/>
</dbReference>
<evidence type="ECO:0000256" key="4">
    <source>
        <dbReference type="ARBA" id="ARBA00022694"/>
    </source>
</evidence>
<comment type="domain">
    <text evidence="8">The N-terminal region contains the highly conserved SGGXDS motif, predicted to be a P-loop motif involved in ATP binding.</text>
</comment>
<gene>
    <name evidence="8 10" type="primary">tilS</name>
    <name evidence="10" type="ORF">NM686_003660</name>
</gene>
<dbReference type="InterPro" id="IPR011063">
    <property type="entry name" value="TilS/TtcA_N"/>
</dbReference>
<evidence type="ECO:0000256" key="2">
    <source>
        <dbReference type="ARBA" id="ARBA00022490"/>
    </source>
</evidence>
<keyword evidence="6 8" id="KW-0067">ATP-binding</keyword>
<dbReference type="Pfam" id="PF01171">
    <property type="entry name" value="ATP_bind_3"/>
    <property type="match status" value="1"/>
</dbReference>
<evidence type="ECO:0000313" key="11">
    <source>
        <dbReference type="Proteomes" id="UP001162780"/>
    </source>
</evidence>
<comment type="function">
    <text evidence="8">Ligates lysine onto the cytidine present at position 34 of the AUA codon-specific tRNA(Ile) that contains the anticodon CAU, in an ATP-dependent manner. Cytidine is converted to lysidine, thus changing the amino acid specificity of the tRNA from methionine to isoleucine.</text>
</comment>
<dbReference type="Proteomes" id="UP001162780">
    <property type="component" value="Chromosome"/>
</dbReference>
<evidence type="ECO:0000256" key="1">
    <source>
        <dbReference type="ARBA" id="ARBA00004496"/>
    </source>
</evidence>
<dbReference type="InterPro" id="IPR012094">
    <property type="entry name" value="tRNA_Ile_lys_synt"/>
</dbReference>
<keyword evidence="4 8" id="KW-0819">tRNA processing</keyword>
<evidence type="ECO:0000256" key="5">
    <source>
        <dbReference type="ARBA" id="ARBA00022741"/>
    </source>
</evidence>
<dbReference type="InterPro" id="IPR012795">
    <property type="entry name" value="tRNA_Ile_lys_synt_N"/>
</dbReference>
<evidence type="ECO:0000256" key="3">
    <source>
        <dbReference type="ARBA" id="ARBA00022598"/>
    </source>
</evidence>
<dbReference type="Gene3D" id="3.40.50.620">
    <property type="entry name" value="HUPs"/>
    <property type="match status" value="1"/>
</dbReference>
<protein>
    <recommendedName>
        <fullName evidence="8">tRNA(Ile)-lysidine synthase</fullName>
        <ecNumber evidence="8">6.3.4.19</ecNumber>
    </recommendedName>
    <alternativeName>
        <fullName evidence="8">tRNA(Ile)-2-lysyl-cytidine synthase</fullName>
    </alternativeName>
    <alternativeName>
        <fullName evidence="8">tRNA(Ile)-lysidine synthetase</fullName>
    </alternativeName>
</protein>
<evidence type="ECO:0000256" key="8">
    <source>
        <dbReference type="HAMAP-Rule" id="MF_01161"/>
    </source>
</evidence>
<dbReference type="EC" id="6.3.4.19" evidence="8"/>
<dbReference type="SMART" id="SM00977">
    <property type="entry name" value="TilS_C"/>
    <property type="match status" value="1"/>
</dbReference>
<comment type="similarity">
    <text evidence="8">Belongs to the tRNA(Ile)-lysidine synthase family.</text>
</comment>
<dbReference type="PANTHER" id="PTHR43033:SF1">
    <property type="entry name" value="TRNA(ILE)-LYSIDINE SYNTHASE-RELATED"/>
    <property type="match status" value="1"/>
</dbReference>